<keyword evidence="1" id="KW-0472">Membrane</keyword>
<feature type="transmembrane region" description="Helical" evidence="1">
    <location>
        <begin position="32"/>
        <end position="56"/>
    </location>
</feature>
<keyword evidence="1" id="KW-1133">Transmembrane helix</keyword>
<keyword evidence="1" id="KW-0812">Transmembrane</keyword>
<proteinExistence type="predicted"/>
<evidence type="ECO:0000313" key="3">
    <source>
        <dbReference type="Proteomes" id="UP000179183"/>
    </source>
</evidence>
<evidence type="ECO:0000256" key="1">
    <source>
        <dbReference type="SAM" id="Phobius"/>
    </source>
</evidence>
<organism evidence="2 3">
    <name type="scientific">Candidatus Staskawiczbacteria bacterium RIFCSPHIGHO2_02_FULL_33_16</name>
    <dbReference type="NCBI Taxonomy" id="1802204"/>
    <lineage>
        <taxon>Bacteria</taxon>
        <taxon>Candidatus Staskawicziibacteriota</taxon>
    </lineage>
</organism>
<sequence length="109" mass="12457">MEEPLIKIPEKNTPVTGMPEEVKNRFDKIDTILITVVVAIIIALISIVVAVFGIFLDQMRYNNAAYKEYSEKIGTVENTQKINQQLLEQNQKNQAIIIEQQESILKLIK</sequence>
<reference evidence="2 3" key="1">
    <citation type="journal article" date="2016" name="Nat. Commun.">
        <title>Thousands of microbial genomes shed light on interconnected biogeochemical processes in an aquifer system.</title>
        <authorList>
            <person name="Anantharaman K."/>
            <person name="Brown C.T."/>
            <person name="Hug L.A."/>
            <person name="Sharon I."/>
            <person name="Castelle C.J."/>
            <person name="Probst A.J."/>
            <person name="Thomas B.C."/>
            <person name="Singh A."/>
            <person name="Wilkins M.J."/>
            <person name="Karaoz U."/>
            <person name="Brodie E.L."/>
            <person name="Williams K.H."/>
            <person name="Hubbard S.S."/>
            <person name="Banfield J.F."/>
        </authorList>
    </citation>
    <scope>NUCLEOTIDE SEQUENCE [LARGE SCALE GENOMIC DNA]</scope>
</reference>
<gene>
    <name evidence="2" type="ORF">A3D34_00655</name>
</gene>
<dbReference type="Proteomes" id="UP000179183">
    <property type="component" value="Unassembled WGS sequence"/>
</dbReference>
<evidence type="ECO:0000313" key="2">
    <source>
        <dbReference type="EMBL" id="OGZ66528.1"/>
    </source>
</evidence>
<protein>
    <submittedName>
        <fullName evidence="2">Uncharacterized protein</fullName>
    </submittedName>
</protein>
<dbReference type="AlphaFoldDB" id="A0A1G2HXH3"/>
<comment type="caution">
    <text evidence="2">The sequence shown here is derived from an EMBL/GenBank/DDBJ whole genome shotgun (WGS) entry which is preliminary data.</text>
</comment>
<name>A0A1G2HXH3_9BACT</name>
<accession>A0A1G2HXH3</accession>
<dbReference type="EMBL" id="MHOQ01000026">
    <property type="protein sequence ID" value="OGZ66528.1"/>
    <property type="molecule type" value="Genomic_DNA"/>
</dbReference>